<keyword evidence="3" id="KW-1185">Reference proteome</keyword>
<dbReference type="EMBL" id="JAGGKQ010000007">
    <property type="protein sequence ID" value="MBP1922361.1"/>
    <property type="molecule type" value="Genomic_DNA"/>
</dbReference>
<evidence type="ECO:0000256" key="1">
    <source>
        <dbReference type="SAM" id="Phobius"/>
    </source>
</evidence>
<evidence type="ECO:0000313" key="2">
    <source>
        <dbReference type="EMBL" id="MBP1922361.1"/>
    </source>
</evidence>
<feature type="transmembrane region" description="Helical" evidence="1">
    <location>
        <begin position="12"/>
        <end position="35"/>
    </location>
</feature>
<proteinExistence type="predicted"/>
<organism evidence="2 3">
    <name type="scientific">Halorubrum alkaliphilum</name>
    <dbReference type="NCBI Taxonomy" id="261290"/>
    <lineage>
        <taxon>Archaea</taxon>
        <taxon>Methanobacteriati</taxon>
        <taxon>Methanobacteriota</taxon>
        <taxon>Stenosarchaea group</taxon>
        <taxon>Halobacteria</taxon>
        <taxon>Halobacteriales</taxon>
        <taxon>Haloferacaceae</taxon>
        <taxon>Halorubrum</taxon>
    </lineage>
</organism>
<protein>
    <submittedName>
        <fullName evidence="2">ABC-type antimicrobial peptide transport system permease subunit</fullName>
    </submittedName>
</protein>
<reference evidence="2" key="1">
    <citation type="submission" date="2021-03" db="EMBL/GenBank/DDBJ databases">
        <title>Genomic Encyclopedia of Type Strains, Phase IV (KMG-IV): sequencing the most valuable type-strain genomes for metagenomic binning, comparative biology and taxonomic classification.</title>
        <authorList>
            <person name="Goeker M."/>
        </authorList>
    </citation>
    <scope>NUCLEOTIDE SEQUENCE</scope>
    <source>
        <strain evidence="2">DSM 23564</strain>
    </source>
</reference>
<evidence type="ECO:0000313" key="3">
    <source>
        <dbReference type="Proteomes" id="UP000823588"/>
    </source>
</evidence>
<feature type="transmembrane region" description="Helical" evidence="1">
    <location>
        <begin position="41"/>
        <end position="59"/>
    </location>
</feature>
<comment type="caution">
    <text evidence="2">The sequence shown here is derived from an EMBL/GenBank/DDBJ whole genome shotgun (WGS) entry which is preliminary data.</text>
</comment>
<dbReference type="RefSeq" id="WP_209484420.1">
    <property type="nucleotide sequence ID" value="NZ_JAGGKQ010000007.1"/>
</dbReference>
<accession>A0A8T4GFY5</accession>
<keyword evidence="1" id="KW-1133">Transmembrane helix</keyword>
<name>A0A8T4GFY5_9EURY</name>
<keyword evidence="1" id="KW-0472">Membrane</keyword>
<dbReference type="AlphaFoldDB" id="A0A8T4GFY5"/>
<dbReference type="Proteomes" id="UP000823588">
    <property type="component" value="Unassembled WGS sequence"/>
</dbReference>
<keyword evidence="1" id="KW-0812">Transmembrane</keyword>
<sequence length="65" mass="6388">MDDDSADGGSLLSTLGAVVVSFVGITLLSGTLLGYNWTQAVLLGGFGGVVAAASAAVTARRSSNE</sequence>
<gene>
    <name evidence="2" type="ORF">J2751_001369</name>
</gene>